<comment type="caution">
    <text evidence="1">The sequence shown here is derived from an EMBL/GenBank/DDBJ whole genome shotgun (WGS) entry which is preliminary data.</text>
</comment>
<reference evidence="1" key="1">
    <citation type="submission" date="2019-08" db="EMBL/GenBank/DDBJ databases">
        <authorList>
            <person name="Kucharzyk K."/>
            <person name="Murdoch R.W."/>
            <person name="Higgins S."/>
            <person name="Loffler F."/>
        </authorList>
    </citation>
    <scope>NUCLEOTIDE SEQUENCE</scope>
</reference>
<sequence>MSKSDATVLAELRRQGGLIKTVLVELRSSECLTDHLHLQLEDALSSLGLAAEQIIRGGEHDFTPDQEK</sequence>
<evidence type="ECO:0000313" key="1">
    <source>
        <dbReference type="EMBL" id="MPM35623.1"/>
    </source>
</evidence>
<name>A0A644ZA92_9ZZZZ</name>
<protein>
    <submittedName>
        <fullName evidence="1">Uncharacterized protein</fullName>
    </submittedName>
</protein>
<proteinExistence type="predicted"/>
<dbReference type="EMBL" id="VSSQ01007344">
    <property type="protein sequence ID" value="MPM35623.1"/>
    <property type="molecule type" value="Genomic_DNA"/>
</dbReference>
<gene>
    <name evidence="1" type="ORF">SDC9_82216</name>
</gene>
<accession>A0A644ZA92</accession>
<dbReference type="AlphaFoldDB" id="A0A644ZA92"/>
<organism evidence="1">
    <name type="scientific">bioreactor metagenome</name>
    <dbReference type="NCBI Taxonomy" id="1076179"/>
    <lineage>
        <taxon>unclassified sequences</taxon>
        <taxon>metagenomes</taxon>
        <taxon>ecological metagenomes</taxon>
    </lineage>
</organism>